<dbReference type="GO" id="GO:0051087">
    <property type="term" value="F:protein-folding chaperone binding"/>
    <property type="evidence" value="ECO:0007669"/>
    <property type="project" value="InterPro"/>
</dbReference>
<dbReference type="InterPro" id="IPR044563">
    <property type="entry name" value="Sgt1-like"/>
</dbReference>
<sequence>MPIATDLKSAYSTLYDKKDPETAISQYDSILKQYPESIPALVYKSACLEKLYFSSTSWHNELTLENANDSLFKALKIADHRGDRSKIGFVYFRIFIHYFNNHDITEALDNFNKAMEYGYDNPTTPLWESKLNSSLKKWKKKGLISEDACVLKKNTTLTPTKTVNAPPSKTTEQETLPEPLPNISNSITSSLATNSINAKTDQVNTSSKTALSSTHEKTRKEWYQTSNTIVISLFTDRLPKSVSSIHSELNSVNNTLTLSWNLPKENSEFQYSINLSNPIIDDSIKFKIFTKKLEITIDKLDSGKTWKTLENTNEQNTKNDNVKTKKQKDWSKINFDEYEDDLEENNGSADAFFQKLYANADPDTKRAMMKSFIESNGTTLNTNWDDVKNKKVETSPPEGMELKHW</sequence>
<evidence type="ECO:0000313" key="6">
    <source>
        <dbReference type="Proteomes" id="UP001306508"/>
    </source>
</evidence>
<reference evidence="6" key="1">
    <citation type="submission" date="2023-07" db="EMBL/GenBank/DDBJ databases">
        <title>A draft genome of Kazachstania heterogenica Y-27499.</title>
        <authorList>
            <person name="Donic C."/>
            <person name="Kralova J.S."/>
            <person name="Fidel L."/>
            <person name="Ben-Dor S."/>
            <person name="Jung S."/>
        </authorList>
    </citation>
    <scope>NUCLEOTIDE SEQUENCE [LARGE SCALE GENOMIC DNA]</scope>
    <source>
        <strain evidence="6">Y27499</strain>
    </source>
</reference>
<accession>A0AAN7ZX87</accession>
<feature type="region of interest" description="Disordered" evidence="2">
    <location>
        <begin position="159"/>
        <end position="184"/>
    </location>
</feature>
<dbReference type="Proteomes" id="UP001306508">
    <property type="component" value="Unassembled WGS sequence"/>
</dbReference>
<evidence type="ECO:0000256" key="1">
    <source>
        <dbReference type="ARBA" id="ARBA00008509"/>
    </source>
</evidence>
<comment type="caution">
    <text evidence="5">The sequence shown here is derived from an EMBL/GenBank/DDBJ whole genome shotgun (WGS) entry which is preliminary data.</text>
</comment>
<dbReference type="CDD" id="cd06466">
    <property type="entry name" value="p23_CS_SGT1_like"/>
    <property type="match status" value="1"/>
</dbReference>
<evidence type="ECO:0000256" key="2">
    <source>
        <dbReference type="SAM" id="MobiDB-lite"/>
    </source>
</evidence>
<dbReference type="PANTHER" id="PTHR45862">
    <property type="entry name" value="PROTEIN SGT1 HOMOLOG"/>
    <property type="match status" value="1"/>
</dbReference>
<dbReference type="EMBL" id="JAWIZZ010000053">
    <property type="protein sequence ID" value="KAK5778471.1"/>
    <property type="molecule type" value="Genomic_DNA"/>
</dbReference>
<dbReference type="Pfam" id="PF04969">
    <property type="entry name" value="CS"/>
    <property type="match status" value="1"/>
</dbReference>
<feature type="domain" description="SGS" evidence="3">
    <location>
        <begin position="318"/>
        <end position="405"/>
    </location>
</feature>
<dbReference type="SUPFAM" id="SSF49764">
    <property type="entry name" value="HSP20-like chaperones"/>
    <property type="match status" value="1"/>
</dbReference>
<name>A0AAN7ZX87_9SACH</name>
<dbReference type="Gene3D" id="2.60.40.790">
    <property type="match status" value="1"/>
</dbReference>
<comment type="similarity">
    <text evidence="1">Belongs to the SGT1 family.</text>
</comment>
<feature type="compositionally biased region" description="Polar residues" evidence="2">
    <location>
        <begin position="165"/>
        <end position="174"/>
    </location>
</feature>
<dbReference type="Pfam" id="PF05002">
    <property type="entry name" value="SGS"/>
    <property type="match status" value="1"/>
</dbReference>
<keyword evidence="6" id="KW-1185">Reference proteome</keyword>
<dbReference type="InterPro" id="IPR008978">
    <property type="entry name" value="HSP20-like_chaperone"/>
</dbReference>
<organism evidence="5 6">
    <name type="scientific">Arxiozyma heterogenica</name>
    <dbReference type="NCBI Taxonomy" id="278026"/>
    <lineage>
        <taxon>Eukaryota</taxon>
        <taxon>Fungi</taxon>
        <taxon>Dikarya</taxon>
        <taxon>Ascomycota</taxon>
        <taxon>Saccharomycotina</taxon>
        <taxon>Saccharomycetes</taxon>
        <taxon>Saccharomycetales</taxon>
        <taxon>Saccharomycetaceae</taxon>
        <taxon>Arxiozyma</taxon>
    </lineage>
</organism>
<dbReference type="InterPro" id="IPR007052">
    <property type="entry name" value="CS_dom"/>
</dbReference>
<dbReference type="AlphaFoldDB" id="A0AAN7ZX87"/>
<dbReference type="PROSITE" id="PS51048">
    <property type="entry name" value="SGS"/>
    <property type="match status" value="1"/>
</dbReference>
<dbReference type="Gene3D" id="1.25.40.10">
    <property type="entry name" value="Tetratricopeptide repeat domain"/>
    <property type="match status" value="1"/>
</dbReference>
<dbReference type="InterPro" id="IPR011990">
    <property type="entry name" value="TPR-like_helical_dom_sf"/>
</dbReference>
<evidence type="ECO:0000259" key="4">
    <source>
        <dbReference type="PROSITE" id="PS51203"/>
    </source>
</evidence>
<gene>
    <name evidence="5" type="ORF">RI543_004137</name>
</gene>
<evidence type="ECO:0000259" key="3">
    <source>
        <dbReference type="PROSITE" id="PS51048"/>
    </source>
</evidence>
<protein>
    <submittedName>
        <fullName evidence="5">Uncharacterized protein</fullName>
    </submittedName>
</protein>
<dbReference type="PROSITE" id="PS51203">
    <property type="entry name" value="CS"/>
    <property type="match status" value="1"/>
</dbReference>
<dbReference type="SUPFAM" id="SSF48452">
    <property type="entry name" value="TPR-like"/>
    <property type="match status" value="1"/>
</dbReference>
<feature type="domain" description="CS" evidence="4">
    <location>
        <begin position="215"/>
        <end position="310"/>
    </location>
</feature>
<proteinExistence type="inferred from homology"/>
<dbReference type="InterPro" id="IPR007699">
    <property type="entry name" value="SGS_dom"/>
</dbReference>
<evidence type="ECO:0000313" key="5">
    <source>
        <dbReference type="EMBL" id="KAK5778471.1"/>
    </source>
</evidence>